<dbReference type="GO" id="GO:0003676">
    <property type="term" value="F:nucleic acid binding"/>
    <property type="evidence" value="ECO:0007669"/>
    <property type="project" value="InterPro"/>
</dbReference>
<dbReference type="SUPFAM" id="SSF53098">
    <property type="entry name" value="Ribonuclease H-like"/>
    <property type="match status" value="1"/>
</dbReference>
<name>M7NP75_9MICC</name>
<accession>M7NP75</accession>
<feature type="domain" description="Integrase catalytic" evidence="1">
    <location>
        <begin position="195"/>
        <end position="376"/>
    </location>
</feature>
<organism evidence="2 3">
    <name type="scientific">Paeniglutamicibacter gangotriensis Lz1y</name>
    <dbReference type="NCBI Taxonomy" id="1276920"/>
    <lineage>
        <taxon>Bacteria</taxon>
        <taxon>Bacillati</taxon>
        <taxon>Actinomycetota</taxon>
        <taxon>Actinomycetes</taxon>
        <taxon>Micrococcales</taxon>
        <taxon>Micrococcaceae</taxon>
        <taxon>Paeniglutamicibacter</taxon>
    </lineage>
</organism>
<dbReference type="Proteomes" id="UP000012015">
    <property type="component" value="Unassembled WGS sequence"/>
</dbReference>
<dbReference type="InterPro" id="IPR001584">
    <property type="entry name" value="Integrase_cat-core"/>
</dbReference>
<evidence type="ECO:0000259" key="1">
    <source>
        <dbReference type="PROSITE" id="PS50994"/>
    </source>
</evidence>
<dbReference type="Pfam" id="PF00665">
    <property type="entry name" value="rve"/>
    <property type="match status" value="1"/>
</dbReference>
<sequence>MLAKSLVYYRAPWCAGGMDYGLTMSARREITKKEATAYSRASKKARGVILDRLQAEIGWSRANARRQLNNALKRRGPASAVKHKPRSPSYGYDTLKVLQRVWLIADRPCGKYLAAAMASTLDNMESHAGRGSFGPVRGRYGPLVREQLLAISPATIDRLLKPYKAQLQPDGISTTHSTKNQYRQAIPIMTRIPVIDRQPGLVAIDTVAHCGLTAKGEYAFTLTVTDTFTGWTVNRSVKNKAAKWIVLALEEIRSEFPFPIDRAHVDNGSEFLNYAVTTWAKEHNIRMTRSRPHHSNDNPFVEQKNGDIVRRSAFNYRYDTPTELALLNRLWPLVNLRKNLFLPTKKAIGYRLTATGRHTRDYDAPRTPADRVKDTGIMLPPERQRMTETYVATDLAKMTKEINNIQGELIRLAALKTRSQTRIA</sequence>
<dbReference type="InterPro" id="IPR012337">
    <property type="entry name" value="RNaseH-like_sf"/>
</dbReference>
<dbReference type="Gene3D" id="3.30.420.10">
    <property type="entry name" value="Ribonuclease H-like superfamily/Ribonuclease H"/>
    <property type="match status" value="1"/>
</dbReference>
<dbReference type="eggNOG" id="COG2801">
    <property type="taxonomic scope" value="Bacteria"/>
</dbReference>
<gene>
    <name evidence="2" type="ORF">ADIAG_00311</name>
</gene>
<dbReference type="GO" id="GO:0015074">
    <property type="term" value="P:DNA integration"/>
    <property type="evidence" value="ECO:0007669"/>
    <property type="project" value="InterPro"/>
</dbReference>
<comment type="caution">
    <text evidence="2">The sequence shown here is derived from an EMBL/GenBank/DDBJ whole genome shotgun (WGS) entry which is preliminary data.</text>
</comment>
<dbReference type="EMBL" id="AOCK01000001">
    <property type="protein sequence ID" value="EMR00304.1"/>
    <property type="molecule type" value="Genomic_DNA"/>
</dbReference>
<dbReference type="InterPro" id="IPR036397">
    <property type="entry name" value="RNaseH_sf"/>
</dbReference>
<dbReference type="PROSITE" id="PS50994">
    <property type="entry name" value="INTEGRASE"/>
    <property type="match status" value="1"/>
</dbReference>
<keyword evidence="3" id="KW-1185">Reference proteome</keyword>
<protein>
    <submittedName>
        <fullName evidence="2">Integrase core domain protein</fullName>
    </submittedName>
</protein>
<dbReference type="PATRIC" id="fig|1276920.7.peg.305"/>
<evidence type="ECO:0000313" key="3">
    <source>
        <dbReference type="Proteomes" id="UP000012015"/>
    </source>
</evidence>
<dbReference type="STRING" id="1276920.ADIAG_00311"/>
<dbReference type="AlphaFoldDB" id="M7NP75"/>
<evidence type="ECO:0000313" key="2">
    <source>
        <dbReference type="EMBL" id="EMR00304.1"/>
    </source>
</evidence>
<reference evidence="2 3" key="1">
    <citation type="journal article" date="2013" name="Genome Announc.">
        <title>Draft Genome Sequence of Arthrobacter gangotriensis Strain Lz1yT, Isolated from a Penguin Rookery Soil Sample Collected in Antarctica, near the Indian Station Dakshin Gangotri.</title>
        <authorList>
            <person name="Shivaji S."/>
            <person name="Ara S."/>
            <person name="Bandi S."/>
            <person name="Singh A."/>
            <person name="Kumar Pinnaka A."/>
        </authorList>
    </citation>
    <scope>NUCLEOTIDE SEQUENCE [LARGE SCALE GENOMIC DNA]</scope>
    <source>
        <strain evidence="2 3">Lz1y</strain>
    </source>
</reference>
<proteinExistence type="predicted"/>